<protein>
    <submittedName>
        <fullName evidence="2">Uncharacterized protein</fullName>
    </submittedName>
</protein>
<dbReference type="EMBL" id="AP021874">
    <property type="protein sequence ID" value="BBO71090.1"/>
    <property type="molecule type" value="Genomic_DNA"/>
</dbReference>
<sequence length="292" mass="32747">MRRSYYLMTITTVSAAFSRLKSIRHTDSELTPANWCEAQPCTKIRFASRDILLTQPSSTVFVYALGLLTIATGLYFLQIRGSEQSRLWWGISLMLWGIGALLAGTSYQAFGYQIKCAGRHTCAWTSWWEVSYLMLQQISMDAMLAAVAYSCTDGMLQKALLAYALVSAVAYVIVAFIGAMAPFQSLITFTMMVRVSTPILLIVFILNGWRYYLFRDPMDLALLGTWALLLLTSAAYCLYDDMDITGKLWARGDGVWFSQNDVLHIGLIFWMIYIAMVVAHRINDYAAPVGSG</sequence>
<evidence type="ECO:0000313" key="3">
    <source>
        <dbReference type="Proteomes" id="UP000427906"/>
    </source>
</evidence>
<keyword evidence="1" id="KW-1133">Transmembrane helix</keyword>
<feature type="transmembrane region" description="Helical" evidence="1">
    <location>
        <begin position="89"/>
        <end position="110"/>
    </location>
</feature>
<feature type="transmembrane region" description="Helical" evidence="1">
    <location>
        <begin position="187"/>
        <end position="208"/>
    </location>
</feature>
<evidence type="ECO:0000256" key="1">
    <source>
        <dbReference type="SAM" id="Phobius"/>
    </source>
</evidence>
<organism evidence="2 3">
    <name type="scientific">Desulfosarcina alkanivorans</name>
    <dbReference type="NCBI Taxonomy" id="571177"/>
    <lineage>
        <taxon>Bacteria</taxon>
        <taxon>Pseudomonadati</taxon>
        <taxon>Thermodesulfobacteriota</taxon>
        <taxon>Desulfobacteria</taxon>
        <taxon>Desulfobacterales</taxon>
        <taxon>Desulfosarcinaceae</taxon>
        <taxon>Desulfosarcina</taxon>
    </lineage>
</organism>
<dbReference type="InterPro" id="IPR054235">
    <property type="entry name" value="DUF6962"/>
</dbReference>
<dbReference type="AlphaFoldDB" id="A0A5K7YRV6"/>
<feature type="transmembrane region" description="Helical" evidence="1">
    <location>
        <begin position="262"/>
        <end position="279"/>
    </location>
</feature>
<name>A0A5K7YRV6_9BACT</name>
<dbReference type="Proteomes" id="UP000427906">
    <property type="component" value="Chromosome"/>
</dbReference>
<keyword evidence="1" id="KW-0472">Membrane</keyword>
<keyword evidence="1" id="KW-0812">Transmembrane</keyword>
<accession>A0A5K7YRV6</accession>
<reference evidence="2 3" key="1">
    <citation type="submission" date="2019-11" db="EMBL/GenBank/DDBJ databases">
        <title>Comparative genomics of hydrocarbon-degrading Desulfosarcina strains.</title>
        <authorList>
            <person name="Watanabe M."/>
            <person name="Kojima H."/>
            <person name="Fukui M."/>
        </authorList>
    </citation>
    <scope>NUCLEOTIDE SEQUENCE [LARGE SCALE GENOMIC DNA]</scope>
    <source>
        <strain evidence="2 3">PL12</strain>
    </source>
</reference>
<gene>
    <name evidence="2" type="ORF">DSCA_50200</name>
</gene>
<dbReference type="Pfam" id="PF22285">
    <property type="entry name" value="DUF6962"/>
    <property type="match status" value="1"/>
</dbReference>
<keyword evidence="3" id="KW-1185">Reference proteome</keyword>
<feature type="transmembrane region" description="Helical" evidence="1">
    <location>
        <begin position="220"/>
        <end position="239"/>
    </location>
</feature>
<feature type="transmembrane region" description="Helical" evidence="1">
    <location>
        <begin position="60"/>
        <end position="77"/>
    </location>
</feature>
<feature type="transmembrane region" description="Helical" evidence="1">
    <location>
        <begin position="161"/>
        <end position="181"/>
    </location>
</feature>
<dbReference type="KEGG" id="dalk:DSCA_50200"/>
<proteinExistence type="predicted"/>
<evidence type="ECO:0000313" key="2">
    <source>
        <dbReference type="EMBL" id="BBO71090.1"/>
    </source>
</evidence>